<gene>
    <name evidence="3" type="ORF">CVLEPA_LOCUS27865</name>
</gene>
<dbReference type="InterPro" id="IPR020901">
    <property type="entry name" value="Prtase_inh_Kunz-CS"/>
</dbReference>
<dbReference type="SUPFAM" id="SSF57362">
    <property type="entry name" value="BPTI-like"/>
    <property type="match status" value="4"/>
</dbReference>
<dbReference type="InterPro" id="IPR050098">
    <property type="entry name" value="TFPI/VKTCI-like"/>
</dbReference>
<organism evidence="3 4">
    <name type="scientific">Clavelina lepadiformis</name>
    <name type="common">Light-bulb sea squirt</name>
    <name type="synonym">Ascidia lepadiformis</name>
    <dbReference type="NCBI Taxonomy" id="159417"/>
    <lineage>
        <taxon>Eukaryota</taxon>
        <taxon>Metazoa</taxon>
        <taxon>Chordata</taxon>
        <taxon>Tunicata</taxon>
        <taxon>Ascidiacea</taxon>
        <taxon>Aplousobranchia</taxon>
        <taxon>Clavelinidae</taxon>
        <taxon>Clavelina</taxon>
    </lineage>
</organism>
<dbReference type="InterPro" id="IPR002223">
    <property type="entry name" value="Kunitz_BPTI"/>
</dbReference>
<protein>
    <recommendedName>
        <fullName evidence="2">BPTI/Kunitz inhibitor domain-containing protein</fullName>
    </recommendedName>
</protein>
<comment type="caution">
    <text evidence="3">The sequence shown here is derived from an EMBL/GenBank/DDBJ whole genome shotgun (WGS) entry which is preliminary data.</text>
</comment>
<reference evidence="3 4" key="1">
    <citation type="submission" date="2024-02" db="EMBL/GenBank/DDBJ databases">
        <authorList>
            <person name="Daric V."/>
            <person name="Darras S."/>
        </authorList>
    </citation>
    <scope>NUCLEOTIDE SEQUENCE [LARGE SCALE GENOMIC DNA]</scope>
</reference>
<feature type="domain" description="BPTI/Kunitz inhibitor" evidence="2">
    <location>
        <begin position="80"/>
        <end position="130"/>
    </location>
</feature>
<dbReference type="InterPro" id="IPR036880">
    <property type="entry name" value="Kunitz_BPTI_sf"/>
</dbReference>
<name>A0ABP0GT51_CLALP</name>
<dbReference type="CDD" id="cd00109">
    <property type="entry name" value="Kunitz-type"/>
    <property type="match status" value="4"/>
</dbReference>
<evidence type="ECO:0000259" key="2">
    <source>
        <dbReference type="PROSITE" id="PS50279"/>
    </source>
</evidence>
<feature type="signal peptide" evidence="1">
    <location>
        <begin position="1"/>
        <end position="23"/>
    </location>
</feature>
<dbReference type="PROSITE" id="PS00280">
    <property type="entry name" value="BPTI_KUNITZ_1"/>
    <property type="match status" value="2"/>
</dbReference>
<dbReference type="PANTHER" id="PTHR10083">
    <property type="entry name" value="KUNITZ-TYPE PROTEASE INHIBITOR-RELATED"/>
    <property type="match status" value="1"/>
</dbReference>
<keyword evidence="4" id="KW-1185">Reference proteome</keyword>
<dbReference type="SMART" id="SM00131">
    <property type="entry name" value="KU"/>
    <property type="match status" value="4"/>
</dbReference>
<dbReference type="PRINTS" id="PR00759">
    <property type="entry name" value="BASICPTASE"/>
</dbReference>
<dbReference type="Pfam" id="PF00014">
    <property type="entry name" value="Kunitz_BPTI"/>
    <property type="match status" value="4"/>
</dbReference>
<accession>A0ABP0GT51</accession>
<dbReference type="Proteomes" id="UP001642483">
    <property type="component" value="Unassembled WGS sequence"/>
</dbReference>
<keyword evidence="1" id="KW-0732">Signal</keyword>
<dbReference type="PROSITE" id="PS50279">
    <property type="entry name" value="BPTI_KUNITZ_2"/>
    <property type="match status" value="4"/>
</dbReference>
<evidence type="ECO:0000313" key="3">
    <source>
        <dbReference type="EMBL" id="CAK8694498.1"/>
    </source>
</evidence>
<evidence type="ECO:0000313" key="4">
    <source>
        <dbReference type="Proteomes" id="UP001642483"/>
    </source>
</evidence>
<proteinExistence type="predicted"/>
<dbReference type="Gene3D" id="4.10.410.10">
    <property type="entry name" value="Pancreatic trypsin inhibitor Kunitz domain"/>
    <property type="match status" value="4"/>
</dbReference>
<sequence length="239" mass="27096">MKGYLVLFVCLFVTIHFAGSSYASPCSLQPDSGRCLAYFVKWHFNYTSKNCETFIWGGCEGNDNRFDSEAECKKECYDVCALPKKRGPCKAKLLRWRYDPKTGQCVKFFYGGCRGNANNFETREDCEAMCPNCEIKPDNGLCRGSFRKWYSHRGTCMVFYYGGCQGNSNRFKTEADCQNHCEQRPVPPVCNLPSDPGLCYGNFPHWYFDGQKCSSFTYGGCGGNGNRFVTEKACQDTCK</sequence>
<feature type="domain" description="BPTI/Kunitz inhibitor" evidence="2">
    <location>
        <begin position="190"/>
        <end position="238"/>
    </location>
</feature>
<feature type="chain" id="PRO_5045273294" description="BPTI/Kunitz inhibitor domain-containing protein" evidence="1">
    <location>
        <begin position="24"/>
        <end position="239"/>
    </location>
</feature>
<dbReference type="EMBL" id="CAWYQH010000141">
    <property type="protein sequence ID" value="CAK8694498.1"/>
    <property type="molecule type" value="Genomic_DNA"/>
</dbReference>
<feature type="domain" description="BPTI/Kunitz inhibitor" evidence="2">
    <location>
        <begin position="133"/>
        <end position="181"/>
    </location>
</feature>
<feature type="domain" description="BPTI/Kunitz inhibitor" evidence="2">
    <location>
        <begin position="26"/>
        <end position="76"/>
    </location>
</feature>
<evidence type="ECO:0000256" key="1">
    <source>
        <dbReference type="SAM" id="SignalP"/>
    </source>
</evidence>